<accession>A0AAV6XA28</accession>
<feature type="region of interest" description="Disordered" evidence="2">
    <location>
        <begin position="176"/>
        <end position="225"/>
    </location>
</feature>
<feature type="compositionally biased region" description="Low complexity" evidence="2">
    <location>
        <begin position="42"/>
        <end position="54"/>
    </location>
</feature>
<protein>
    <submittedName>
        <fullName evidence="4">Uncharacterized protein</fullName>
    </submittedName>
</protein>
<keyword evidence="3" id="KW-1133">Transmembrane helix</keyword>
<dbReference type="PANTHER" id="PTHR36339:SF2">
    <property type="entry name" value="F23A5.5"/>
    <property type="match status" value="1"/>
</dbReference>
<feature type="compositionally biased region" description="Polar residues" evidence="2">
    <location>
        <begin position="28"/>
        <end position="41"/>
    </location>
</feature>
<keyword evidence="3" id="KW-0812">Transmembrane</keyword>
<feature type="coiled-coil region" evidence="1">
    <location>
        <begin position="109"/>
        <end position="175"/>
    </location>
</feature>
<comment type="caution">
    <text evidence="4">The sequence shown here is derived from an EMBL/GenBank/DDBJ whole genome shotgun (WGS) entry which is preliminary data.</text>
</comment>
<reference evidence="4" key="1">
    <citation type="submission" date="2019-10" db="EMBL/GenBank/DDBJ databases">
        <authorList>
            <person name="Zhang R."/>
            <person name="Pan Y."/>
            <person name="Wang J."/>
            <person name="Ma R."/>
            <person name="Yu S."/>
        </authorList>
    </citation>
    <scope>NUCLEOTIDE SEQUENCE</scope>
    <source>
        <strain evidence="4">LA-IB0</strain>
        <tissue evidence="4">Leaf</tissue>
    </source>
</reference>
<dbReference type="EMBL" id="WHWC01000007">
    <property type="protein sequence ID" value="KAG8379739.1"/>
    <property type="molecule type" value="Genomic_DNA"/>
</dbReference>
<organism evidence="4 5">
    <name type="scientific">Buddleja alternifolia</name>
    <dbReference type="NCBI Taxonomy" id="168488"/>
    <lineage>
        <taxon>Eukaryota</taxon>
        <taxon>Viridiplantae</taxon>
        <taxon>Streptophyta</taxon>
        <taxon>Embryophyta</taxon>
        <taxon>Tracheophyta</taxon>
        <taxon>Spermatophyta</taxon>
        <taxon>Magnoliopsida</taxon>
        <taxon>eudicotyledons</taxon>
        <taxon>Gunneridae</taxon>
        <taxon>Pentapetalae</taxon>
        <taxon>asterids</taxon>
        <taxon>lamiids</taxon>
        <taxon>Lamiales</taxon>
        <taxon>Scrophulariaceae</taxon>
        <taxon>Buddlejeae</taxon>
        <taxon>Buddleja</taxon>
    </lineage>
</organism>
<evidence type="ECO:0000313" key="5">
    <source>
        <dbReference type="Proteomes" id="UP000826271"/>
    </source>
</evidence>
<dbReference type="Proteomes" id="UP000826271">
    <property type="component" value="Unassembled WGS sequence"/>
</dbReference>
<sequence>MRVILSGKSVLNRIRVSNRFRLSPTRPFCSSSSHNNKPTTINNSNSNGSSSSSLSRYDEQYRALSNLDFMTAAKILFTDPPKKKQFGLDFHLVQLFFVCLPSLAVYLVAQYARSEMKKMDAELERKKQTEFEAQAKEMELKAAEEKAAKASNPELLEVKERLDKLEVTVKEIMVESKNQPSNALKKHVQIDPNNTPKGFVKASGPAPVVNASQDNQKHGQDGKTS</sequence>
<name>A0AAV6XA28_9LAMI</name>
<keyword evidence="3" id="KW-0472">Membrane</keyword>
<gene>
    <name evidence="4" type="ORF">BUALT_Bualt07G0120700</name>
</gene>
<proteinExistence type="predicted"/>
<dbReference type="AlphaFoldDB" id="A0AAV6XA28"/>
<feature type="transmembrane region" description="Helical" evidence="3">
    <location>
        <begin position="90"/>
        <end position="109"/>
    </location>
</feature>
<evidence type="ECO:0000256" key="3">
    <source>
        <dbReference type="SAM" id="Phobius"/>
    </source>
</evidence>
<feature type="region of interest" description="Disordered" evidence="2">
    <location>
        <begin position="27"/>
        <end position="54"/>
    </location>
</feature>
<evidence type="ECO:0000256" key="1">
    <source>
        <dbReference type="SAM" id="Coils"/>
    </source>
</evidence>
<keyword evidence="5" id="KW-1185">Reference proteome</keyword>
<evidence type="ECO:0000256" key="2">
    <source>
        <dbReference type="SAM" id="MobiDB-lite"/>
    </source>
</evidence>
<evidence type="ECO:0000313" key="4">
    <source>
        <dbReference type="EMBL" id="KAG8379739.1"/>
    </source>
</evidence>
<dbReference type="PANTHER" id="PTHR36339">
    <property type="entry name" value="F23A5.5"/>
    <property type="match status" value="1"/>
</dbReference>
<keyword evidence="1" id="KW-0175">Coiled coil</keyword>
<feature type="compositionally biased region" description="Basic and acidic residues" evidence="2">
    <location>
        <begin position="215"/>
        <end position="225"/>
    </location>
</feature>